<dbReference type="RefSeq" id="WP_266125182.1">
    <property type="nucleotide sequence ID" value="NZ_JAJHNU010000001.1"/>
</dbReference>
<dbReference type="InterPro" id="IPR036779">
    <property type="entry name" value="LysM_dom_sf"/>
</dbReference>
<dbReference type="PROSITE" id="PS51782">
    <property type="entry name" value="LYSM"/>
    <property type="match status" value="1"/>
</dbReference>
<dbReference type="Pfam" id="PF04773">
    <property type="entry name" value="FecR"/>
    <property type="match status" value="1"/>
</dbReference>
<dbReference type="Gene3D" id="2.60.120.1440">
    <property type="match status" value="1"/>
</dbReference>
<evidence type="ECO:0000313" key="4">
    <source>
        <dbReference type="Proteomes" id="UP001168613"/>
    </source>
</evidence>
<feature type="signal peptide" evidence="1">
    <location>
        <begin position="1"/>
        <end position="21"/>
    </location>
</feature>
<comment type="caution">
    <text evidence="3">The sequence shown here is derived from an EMBL/GenBank/DDBJ whole genome shotgun (WGS) entry which is preliminary data.</text>
</comment>
<proteinExistence type="predicted"/>
<organism evidence="3 4">
    <name type="scientific">Alcaligenes endophyticus</name>
    <dbReference type="NCBI Taxonomy" id="1929088"/>
    <lineage>
        <taxon>Bacteria</taxon>
        <taxon>Pseudomonadati</taxon>
        <taxon>Pseudomonadota</taxon>
        <taxon>Betaproteobacteria</taxon>
        <taxon>Burkholderiales</taxon>
        <taxon>Alcaligenaceae</taxon>
        <taxon>Alcaligenes</taxon>
    </lineage>
</organism>
<dbReference type="EMBL" id="JAJHNU010000001">
    <property type="protein sequence ID" value="MDN4119824.1"/>
    <property type="molecule type" value="Genomic_DNA"/>
</dbReference>
<protein>
    <submittedName>
        <fullName evidence="3">FecR domain-containing protein</fullName>
    </submittedName>
</protein>
<dbReference type="SUPFAM" id="SSF54106">
    <property type="entry name" value="LysM domain"/>
    <property type="match status" value="1"/>
</dbReference>
<dbReference type="PANTHER" id="PTHR38731:SF1">
    <property type="entry name" value="FECR PROTEIN DOMAIN-CONTAINING PROTEIN"/>
    <property type="match status" value="1"/>
</dbReference>
<dbReference type="CDD" id="cd00118">
    <property type="entry name" value="LysM"/>
    <property type="match status" value="1"/>
</dbReference>
<dbReference type="InterPro" id="IPR018392">
    <property type="entry name" value="LysM"/>
</dbReference>
<sequence length="362" mass="38807">MTQRCIALLLGCFLVYNTSWAQPSGARGDNFIYRVIAGDTLSNIADTYTGQSQNWSLLQSLNHISNTLAVPIGKELAIPFRLIPTSPAALSITHRSGQIQVNGQALRADAHTLNEGDHIQTGNQSYLTLSMQDNSTLLVPENSSITLQRARSFDRAKLTDTIIALQDGDVESIVAPDSTGVGRFEVHTPVSITGVRGTSLRVRQQGQASFSEVLEGRAELSTTASEQLTNIPSRYGAAVSADGQVSNVTLLPKAPVISEPIRQGGQWSTQVQSVPEIESYLVQVALDPQGSKLVSRHVQRGPTLTFSARRPGPHFVLIRAVDLLGLSGPDTIASFTGAFALTSSDGTPITTSYGEPVLLRDF</sequence>
<dbReference type="Proteomes" id="UP001168613">
    <property type="component" value="Unassembled WGS sequence"/>
</dbReference>
<accession>A0ABT8EEY8</accession>
<dbReference type="InterPro" id="IPR006860">
    <property type="entry name" value="FecR"/>
</dbReference>
<dbReference type="Pfam" id="PF01476">
    <property type="entry name" value="LysM"/>
    <property type="match status" value="1"/>
</dbReference>
<evidence type="ECO:0000256" key="1">
    <source>
        <dbReference type="SAM" id="SignalP"/>
    </source>
</evidence>
<keyword evidence="4" id="KW-1185">Reference proteome</keyword>
<keyword evidence="1" id="KW-0732">Signal</keyword>
<gene>
    <name evidence="3" type="ORF">LMS43_00825</name>
</gene>
<feature type="domain" description="LysM" evidence="2">
    <location>
        <begin position="31"/>
        <end position="78"/>
    </location>
</feature>
<evidence type="ECO:0000313" key="3">
    <source>
        <dbReference type="EMBL" id="MDN4119824.1"/>
    </source>
</evidence>
<dbReference type="Gene3D" id="3.10.350.10">
    <property type="entry name" value="LysM domain"/>
    <property type="match status" value="1"/>
</dbReference>
<dbReference type="PANTHER" id="PTHR38731">
    <property type="entry name" value="LIPL45-RELATED LIPOPROTEIN-RELATED"/>
    <property type="match status" value="1"/>
</dbReference>
<evidence type="ECO:0000259" key="2">
    <source>
        <dbReference type="PROSITE" id="PS51782"/>
    </source>
</evidence>
<dbReference type="SMART" id="SM00257">
    <property type="entry name" value="LysM"/>
    <property type="match status" value="1"/>
</dbReference>
<name>A0ABT8EEY8_9BURK</name>
<reference evidence="3" key="1">
    <citation type="submission" date="2021-11" db="EMBL/GenBank/DDBJ databases">
        <title>Draft genome sequence of Alcaligenes endophyticus type strain CCUG 75668T.</title>
        <authorList>
            <person name="Salva-Serra F."/>
            <person name="Duran R.E."/>
            <person name="Seeger M."/>
            <person name="Moore E.R.B."/>
            <person name="Jaen-Luchoro D."/>
        </authorList>
    </citation>
    <scope>NUCLEOTIDE SEQUENCE</scope>
    <source>
        <strain evidence="3">CCUG 75668</strain>
    </source>
</reference>
<feature type="chain" id="PRO_5045527058" evidence="1">
    <location>
        <begin position="22"/>
        <end position="362"/>
    </location>
</feature>